<reference evidence="2 3" key="1">
    <citation type="submission" date="2020-07" db="EMBL/GenBank/DDBJ databases">
        <authorList>
            <person name="Baliraine F.N."/>
            <person name="Frederick G.D."/>
            <person name="Mills R.B."/>
            <person name="Woodruff J.W."/>
            <person name="Richardson W.J."/>
            <person name="Garlena R.A."/>
            <person name="Russell D.A."/>
            <person name="Pope W.H."/>
            <person name="Jacobs-Sera D."/>
            <person name="Hatfull G.F."/>
        </authorList>
    </citation>
    <scope>NUCLEOTIDE SEQUENCE [LARGE SCALE GENOMIC DNA]</scope>
</reference>
<dbReference type="Proteomes" id="UP000515854">
    <property type="component" value="Genome"/>
</dbReference>
<evidence type="ECO:0000313" key="2">
    <source>
        <dbReference type="EMBL" id="QNJ59237.1"/>
    </source>
</evidence>
<protein>
    <submittedName>
        <fullName evidence="2">Minor tail protein</fullName>
    </submittedName>
</protein>
<sequence length="525" mass="59338">MAQSRNLEPGQYQLGDFVFGYGTLFSVETFDPMGYDVNVQDYQSQLSDEIRFGSDSLKPLPIQLEINAFSNRLLGNIASLTGDTRELNFENDRRIGEFTREWRADEIRGKWGELKPLHICRKDGRVVQVFGRPGKLAVSKPDREGMRKVVAEFRRSDTLYYNDFEWYLQVREGEVATVYRPYELDMGDGDSWLRFLIVGPMKNPIIQVGSITINLVHELEPGEIVEISSYPWARRAIRLNDGLSLNAKVTQPYLEKLSFPPNTPIKVSWNATDTNTQVELVDFSEEFETEEGLNLDDWTETTYQGSTDGGWKIDNGVLTWDDGGNGNRSATSIFKKPSLTPYQSVGMTLATPPEGSLLGSEECSNRIIGRSNEDGTEYLYWDLTYTKAWFGHHKDGEDTILSEIYSLPRVMNLLQTILGALFGPIFGSGLPNNNWKYDVEFGTGAGEFSSTLKINDHFGVTFTPELELEIPSSNLYTGLGMRATTRALGQSTPGTVSEWHMRDNSPEPIDVSAVYMFWRDAWQNL</sequence>
<dbReference type="InterPro" id="IPR055681">
    <property type="entry name" value="DUF7257"/>
</dbReference>
<evidence type="ECO:0000259" key="1">
    <source>
        <dbReference type="Pfam" id="PF23918"/>
    </source>
</evidence>
<proteinExistence type="predicted"/>
<dbReference type="EMBL" id="MT776806">
    <property type="protein sequence ID" value="QNJ59237.1"/>
    <property type="molecule type" value="Genomic_DNA"/>
</dbReference>
<organism evidence="2 3">
    <name type="scientific">Mycobacterium phage MrMiyagi</name>
    <dbReference type="NCBI Taxonomy" id="2762395"/>
    <lineage>
        <taxon>Viruses</taxon>
        <taxon>Duplodnaviria</taxon>
        <taxon>Heunggongvirae</taxon>
        <taxon>Uroviricota</taxon>
        <taxon>Caudoviricetes</taxon>
        <taxon>Fowlmouthvirus</taxon>
        <taxon>Fowlmouthvirus fowlmouth</taxon>
    </lineage>
</organism>
<feature type="domain" description="DUF7257" evidence="1">
    <location>
        <begin position="269"/>
        <end position="506"/>
    </location>
</feature>
<gene>
    <name evidence="2" type="primary">22</name>
    <name evidence="2" type="ORF">SEA_MRMIYAGI_22</name>
</gene>
<evidence type="ECO:0000313" key="3">
    <source>
        <dbReference type="Proteomes" id="UP000515854"/>
    </source>
</evidence>
<name>A0A7G8LPR5_9CAUD</name>
<dbReference type="Pfam" id="PF23918">
    <property type="entry name" value="DUF7257"/>
    <property type="match status" value="1"/>
</dbReference>
<accession>A0A7G8LPR5</accession>